<dbReference type="Proteomes" id="UP000198598">
    <property type="component" value="Unassembled WGS sequence"/>
</dbReference>
<dbReference type="EMBL" id="FOLQ01000021">
    <property type="protein sequence ID" value="SFE89267.1"/>
    <property type="molecule type" value="Genomic_DNA"/>
</dbReference>
<dbReference type="GO" id="GO:0016020">
    <property type="term" value="C:membrane"/>
    <property type="evidence" value="ECO:0007669"/>
    <property type="project" value="TreeGrafter"/>
</dbReference>
<evidence type="ECO:0000313" key="3">
    <source>
        <dbReference type="EMBL" id="SFE89267.1"/>
    </source>
</evidence>
<dbReference type="PANTHER" id="PTHR19353:SF19">
    <property type="entry name" value="DELTA(5) FATTY ACID DESATURASE C-RELATED"/>
    <property type="match status" value="1"/>
</dbReference>
<organism evidence="3 4">
    <name type="scientific">Spirosoma endophyticum</name>
    <dbReference type="NCBI Taxonomy" id="662367"/>
    <lineage>
        <taxon>Bacteria</taxon>
        <taxon>Pseudomonadati</taxon>
        <taxon>Bacteroidota</taxon>
        <taxon>Cytophagia</taxon>
        <taxon>Cytophagales</taxon>
        <taxon>Cytophagaceae</taxon>
        <taxon>Spirosoma</taxon>
    </lineage>
</organism>
<dbReference type="Pfam" id="PF00487">
    <property type="entry name" value="FA_desaturase"/>
    <property type="match status" value="1"/>
</dbReference>
<dbReference type="RefSeq" id="WP_245776841.1">
    <property type="nucleotide sequence ID" value="NZ_FOLQ01000021.1"/>
</dbReference>
<reference evidence="3 4" key="1">
    <citation type="submission" date="2016-10" db="EMBL/GenBank/DDBJ databases">
        <authorList>
            <person name="de Groot N.N."/>
        </authorList>
    </citation>
    <scope>NUCLEOTIDE SEQUENCE [LARGE SCALE GENOMIC DNA]</scope>
    <source>
        <strain evidence="3 4">DSM 26130</strain>
    </source>
</reference>
<dbReference type="PANTHER" id="PTHR19353">
    <property type="entry name" value="FATTY ACID DESATURASE 2"/>
    <property type="match status" value="1"/>
</dbReference>
<feature type="domain" description="Fatty acid desaturase" evidence="2">
    <location>
        <begin position="116"/>
        <end position="186"/>
    </location>
</feature>
<dbReference type="STRING" id="662367.SAMN05216167_12168"/>
<keyword evidence="1" id="KW-1133">Transmembrane helix</keyword>
<dbReference type="GO" id="GO:0016717">
    <property type="term" value="F:oxidoreductase activity, acting on paired donors, with oxidation of a pair of donors resulting in the reduction of molecular oxygen to two molecules of water"/>
    <property type="evidence" value="ECO:0007669"/>
    <property type="project" value="TreeGrafter"/>
</dbReference>
<evidence type="ECO:0000259" key="2">
    <source>
        <dbReference type="Pfam" id="PF00487"/>
    </source>
</evidence>
<keyword evidence="1" id="KW-0472">Membrane</keyword>
<keyword evidence="4" id="KW-1185">Reference proteome</keyword>
<feature type="transmembrane region" description="Helical" evidence="1">
    <location>
        <begin position="100"/>
        <end position="127"/>
    </location>
</feature>
<accession>A0A1I2E9B6</accession>
<name>A0A1I2E9B6_9BACT</name>
<dbReference type="AlphaFoldDB" id="A0A1I2E9B6"/>
<protein>
    <submittedName>
        <fullName evidence="3">Fatty acid desaturase</fullName>
    </submittedName>
</protein>
<gene>
    <name evidence="3" type="ORF">SAMN05216167_12168</name>
</gene>
<feature type="transmembrane region" description="Helical" evidence="1">
    <location>
        <begin position="147"/>
        <end position="166"/>
    </location>
</feature>
<dbReference type="InterPro" id="IPR012171">
    <property type="entry name" value="Fatty_acid_desaturase"/>
</dbReference>
<evidence type="ECO:0000256" key="1">
    <source>
        <dbReference type="SAM" id="Phobius"/>
    </source>
</evidence>
<dbReference type="InterPro" id="IPR005804">
    <property type="entry name" value="FA_desaturase_dom"/>
</dbReference>
<sequence length="187" mass="20940">MGKSIVISAGDRHHEVDRQVSCLARFRSLASSVKPATFVSMANSPPQRTTSLKISLVRPSLFFSTARQRVDAYFTQHGLLPHTNSIMWQKSQFFLFTYRILFGLIIANLFGVQSLFGLAVLLGLWAGFVGFNVSHDAIHGAFSARGWVNQLLSTCFFLLGVSPYVWRTTHTVIHHTYTNIPGHDEDI</sequence>
<proteinExistence type="predicted"/>
<keyword evidence="1" id="KW-0812">Transmembrane</keyword>
<evidence type="ECO:0000313" key="4">
    <source>
        <dbReference type="Proteomes" id="UP000198598"/>
    </source>
</evidence>
<dbReference type="GO" id="GO:0008610">
    <property type="term" value="P:lipid biosynthetic process"/>
    <property type="evidence" value="ECO:0007669"/>
    <property type="project" value="UniProtKB-ARBA"/>
</dbReference>